<dbReference type="Pfam" id="PF06259">
    <property type="entry name" value="Abhydrolase_8"/>
    <property type="match status" value="1"/>
</dbReference>
<gene>
    <name evidence="3" type="ORF">G3T38_05375</name>
</gene>
<dbReference type="Proteomes" id="UP000468687">
    <property type="component" value="Unassembled WGS sequence"/>
</dbReference>
<dbReference type="AlphaFoldDB" id="A0A6P0HHG5"/>
<dbReference type="EMBL" id="JAAGXA010000003">
    <property type="protein sequence ID" value="NEN77704.1"/>
    <property type="molecule type" value="Genomic_DNA"/>
</dbReference>
<organism evidence="3 4">
    <name type="scientific">Nocardioides zeae</name>
    <dbReference type="NCBI Taxonomy" id="1457234"/>
    <lineage>
        <taxon>Bacteria</taxon>
        <taxon>Bacillati</taxon>
        <taxon>Actinomycetota</taxon>
        <taxon>Actinomycetes</taxon>
        <taxon>Propionibacteriales</taxon>
        <taxon>Nocardioidaceae</taxon>
        <taxon>Nocardioides</taxon>
    </lineage>
</organism>
<dbReference type="SUPFAM" id="SSF53474">
    <property type="entry name" value="alpha/beta-Hydrolases"/>
    <property type="match status" value="1"/>
</dbReference>
<evidence type="ECO:0000256" key="1">
    <source>
        <dbReference type="SAM" id="MobiDB-lite"/>
    </source>
</evidence>
<proteinExistence type="predicted"/>
<evidence type="ECO:0000259" key="2">
    <source>
        <dbReference type="Pfam" id="PF06259"/>
    </source>
</evidence>
<accession>A0A6P0HHG5</accession>
<keyword evidence="4" id="KW-1185">Reference proteome</keyword>
<dbReference type="InterPro" id="IPR010427">
    <property type="entry name" value="DUF1023"/>
</dbReference>
<comment type="caution">
    <text evidence="3">The sequence shown here is derived from an EMBL/GenBank/DDBJ whole genome shotgun (WGS) entry which is preliminary data.</text>
</comment>
<reference evidence="3 4" key="1">
    <citation type="journal article" date="2014" name="Int. J. Syst. Evol. Microbiol.">
        <title>Nocardioides zeae sp. nov., isolated from the stem of Zea mays.</title>
        <authorList>
            <person name="Glaeser S.P."/>
            <person name="McInroy J.A."/>
            <person name="Busse H.J."/>
            <person name="Kampfer P."/>
        </authorList>
    </citation>
    <scope>NUCLEOTIDE SEQUENCE [LARGE SCALE GENOMIC DNA]</scope>
    <source>
        <strain evidence="3 4">JCM 30728</strain>
    </source>
</reference>
<evidence type="ECO:0000313" key="3">
    <source>
        <dbReference type="EMBL" id="NEN77704.1"/>
    </source>
</evidence>
<feature type="domain" description="DUF1023" evidence="2">
    <location>
        <begin position="320"/>
        <end position="485"/>
    </location>
</feature>
<dbReference type="RefSeq" id="WP_163771078.1">
    <property type="nucleotide sequence ID" value="NZ_JAAGXA010000003.1"/>
</dbReference>
<dbReference type="InterPro" id="IPR029058">
    <property type="entry name" value="AB_hydrolase_fold"/>
</dbReference>
<dbReference type="Gene3D" id="3.40.50.1820">
    <property type="entry name" value="alpha/beta hydrolase"/>
    <property type="match status" value="1"/>
</dbReference>
<feature type="region of interest" description="Disordered" evidence="1">
    <location>
        <begin position="560"/>
        <end position="593"/>
    </location>
</feature>
<sequence length="593" mass="62800">MTTIRVDQPVPAATADLDELTGDPGQADAFGRDLSSIAAQGFEVVAERALTAPVVAWFGESRTAYDEKAAQIANQHRTLTDNLQAVARTCFAYADTLADLRWERDGLVSTHQHLVATRQTLLNDIAGAADETDPLVIRTLQDRATELNGAIATFQTDYADWQQRVTANENLMRDAFGRLDEVGEVTAPATVDPIAAGAMDLPGAPGSGATPEQVRDWWNGLDAAQQEALIASYPDVIGSTDGIPADGRDQANRVSLDADLADLEAQDAIGALSEDERRHLENAQATRTALENADSYVDPTTDEVPGGQLWLYDPTAHGGDGAVAIGVGDLDTADHIAARVPGITTDQGDAPTLMQEAINTYQSTVYNGVDGTVASMFWLGYDAPDAFYDPATASQGRAEEGGEAFADDIAGLRASRDPDLDPAHLTAIGHSYGSTTTAIAASDHGLDADDVVLLGSPGAGVQNPTAESLGIDGDVYVGRNSRDLVGFLGGEGGYHGVGARLGFDPSSDDFDAIRFEAEDPSRGWHRDVEQHGLYFANDSESLYNIGRVVAGDGDAVNQAEQSYDPWWRAPVDPEADRDPTSDVPGRSDTVADD</sequence>
<name>A0A6P0HHG5_9ACTN</name>
<protein>
    <recommendedName>
        <fullName evidence="2">DUF1023 domain-containing protein</fullName>
    </recommendedName>
</protein>
<evidence type="ECO:0000313" key="4">
    <source>
        <dbReference type="Proteomes" id="UP000468687"/>
    </source>
</evidence>